<comment type="caution">
    <text evidence="5">The sequence shown here is derived from an EMBL/GenBank/DDBJ whole genome shotgun (WGS) entry which is preliminary data.</text>
</comment>
<dbReference type="Pfam" id="PF00563">
    <property type="entry name" value="EAL"/>
    <property type="match status" value="1"/>
</dbReference>
<dbReference type="Gene3D" id="3.20.20.450">
    <property type="entry name" value="EAL domain"/>
    <property type="match status" value="1"/>
</dbReference>
<keyword evidence="2" id="KW-0812">Transmembrane</keyword>
<accession>A0A2A2I4U8</accession>
<dbReference type="Gene3D" id="3.30.70.270">
    <property type="match status" value="1"/>
</dbReference>
<organism evidence="5 6">
    <name type="scientific">Tamilnaduibacter salinus</name>
    <dbReference type="NCBI Taxonomy" id="1484056"/>
    <lineage>
        <taxon>Bacteria</taxon>
        <taxon>Pseudomonadati</taxon>
        <taxon>Pseudomonadota</taxon>
        <taxon>Gammaproteobacteria</taxon>
        <taxon>Pseudomonadales</taxon>
        <taxon>Marinobacteraceae</taxon>
        <taxon>Tamilnaduibacter</taxon>
    </lineage>
</organism>
<dbReference type="Gene3D" id="2.60.40.2380">
    <property type="match status" value="1"/>
</dbReference>
<feature type="chain" id="PRO_5011974150" description="EAL domain-containing protein" evidence="3">
    <location>
        <begin position="35"/>
        <end position="862"/>
    </location>
</feature>
<dbReference type="GO" id="GO:0071111">
    <property type="term" value="F:cyclic-guanylate-specific phosphodiesterase activity"/>
    <property type="evidence" value="ECO:0007669"/>
    <property type="project" value="InterPro"/>
</dbReference>
<keyword evidence="2" id="KW-0472">Membrane</keyword>
<feature type="transmembrane region" description="Helical" evidence="2">
    <location>
        <begin position="345"/>
        <end position="365"/>
    </location>
</feature>
<dbReference type="PANTHER" id="PTHR33121:SF70">
    <property type="entry name" value="SIGNALING PROTEIN YKOW"/>
    <property type="match status" value="1"/>
</dbReference>
<proteinExistence type="predicted"/>
<keyword evidence="2" id="KW-1133">Transmembrane helix</keyword>
<dbReference type="CDD" id="cd01948">
    <property type="entry name" value="EAL"/>
    <property type="match status" value="1"/>
</dbReference>
<dbReference type="SUPFAM" id="SSF141868">
    <property type="entry name" value="EAL domain-like"/>
    <property type="match status" value="1"/>
</dbReference>
<dbReference type="Pfam" id="PF00990">
    <property type="entry name" value="GGDEF"/>
    <property type="match status" value="1"/>
</dbReference>
<evidence type="ECO:0000256" key="3">
    <source>
        <dbReference type="SAM" id="SignalP"/>
    </source>
</evidence>
<protein>
    <recommendedName>
        <fullName evidence="4">EAL domain-containing protein</fullName>
    </recommendedName>
</protein>
<dbReference type="Proteomes" id="UP000218332">
    <property type="component" value="Unassembled WGS sequence"/>
</dbReference>
<feature type="transmembrane region" description="Helical" evidence="2">
    <location>
        <begin position="255"/>
        <end position="279"/>
    </location>
</feature>
<feature type="transmembrane region" description="Helical" evidence="2">
    <location>
        <begin position="195"/>
        <end position="216"/>
    </location>
</feature>
<dbReference type="InterPro" id="IPR000160">
    <property type="entry name" value="GGDEF_dom"/>
</dbReference>
<evidence type="ECO:0000313" key="6">
    <source>
        <dbReference type="Proteomes" id="UP000218332"/>
    </source>
</evidence>
<evidence type="ECO:0000256" key="1">
    <source>
        <dbReference type="SAM" id="Coils"/>
    </source>
</evidence>
<keyword evidence="1" id="KW-0175">Coiled coil</keyword>
<gene>
    <name evidence="5" type="ORF">CF392_07185</name>
</gene>
<dbReference type="InterPro" id="IPR011623">
    <property type="entry name" value="7TMR_DISM_rcpt_extracell_dom1"/>
</dbReference>
<evidence type="ECO:0000256" key="2">
    <source>
        <dbReference type="SAM" id="Phobius"/>
    </source>
</evidence>
<evidence type="ECO:0000259" key="4">
    <source>
        <dbReference type="PROSITE" id="PS50883"/>
    </source>
</evidence>
<feature type="domain" description="EAL" evidence="4">
    <location>
        <begin position="607"/>
        <end position="860"/>
    </location>
</feature>
<dbReference type="RefSeq" id="WP_095610781.1">
    <property type="nucleotide sequence ID" value="NZ_NMPM01000036.1"/>
</dbReference>
<dbReference type="InterPro" id="IPR035919">
    <property type="entry name" value="EAL_sf"/>
</dbReference>
<dbReference type="SUPFAM" id="SSF55073">
    <property type="entry name" value="Nucleotide cyclase"/>
    <property type="match status" value="1"/>
</dbReference>
<keyword evidence="6" id="KW-1185">Reference proteome</keyword>
<keyword evidence="3" id="KW-0732">Signal</keyword>
<dbReference type="InterPro" id="IPR001633">
    <property type="entry name" value="EAL_dom"/>
</dbReference>
<dbReference type="InterPro" id="IPR011622">
    <property type="entry name" value="7TMR_DISM_rcpt_extracell_dom2"/>
</dbReference>
<dbReference type="SMART" id="SM00267">
    <property type="entry name" value="GGDEF"/>
    <property type="match status" value="1"/>
</dbReference>
<evidence type="ECO:0000313" key="5">
    <source>
        <dbReference type="EMBL" id="PAV26155.1"/>
    </source>
</evidence>
<dbReference type="InterPro" id="IPR050706">
    <property type="entry name" value="Cyclic-di-GMP_PDE-like"/>
</dbReference>
<dbReference type="EMBL" id="NMPM01000036">
    <property type="protein sequence ID" value="PAV26155.1"/>
    <property type="molecule type" value="Genomic_DNA"/>
</dbReference>
<feature type="coiled-coil region" evidence="1">
    <location>
        <begin position="397"/>
        <end position="429"/>
    </location>
</feature>
<feature type="transmembrane region" description="Helical" evidence="2">
    <location>
        <begin position="291"/>
        <end position="308"/>
    </location>
</feature>
<feature type="transmembrane region" description="Helical" evidence="2">
    <location>
        <begin position="223"/>
        <end position="249"/>
    </location>
</feature>
<sequence>MTEHQWTAGLGVCDFLPHRLLAAVLLLCAFTANADELTVRGDVGHYTLNDRITYLPDGDQTIDQVTQQEQWQEKHDDSVLNLGFTDQAVWLRTSLRIPTSLTQQWYLVIPYPLLEEVDLFLLRDGQQPAFYHINRQQAERQREQAHSYQIALPLPQALSGHVDVFLRAQSATSLQVPVALWREDHLLNRFSRESLYWGVYFGALCALVIYNLFLFLSIRDSAYGYYVLYIVSISLLMLCISGVGSAWLWSGQPLLTRYALPVSTGLVSLCAVMFARSFLRWREISARWDRSMKIAATLAGILVVYTWVDPIHGALFAGLLGFLVVVLLIAVGIAGLRAGIAIARYFVLAWAAFALGASLYLLSVFNVLPVNILTNHAMQVGSAAEVLLLSFALAHRIKDERARKLAALRRQQRAERQVQDLELQSLEQAMHDSTTGMPNASLLNQQLQAVIGQDKRAALVLVNYPQVKEIASSMGHNLAESMFRELVKKLNHRLEGQTGAICLENKQPAFIAIPEFSSAAFLIELDHLTDTLEPFVEQIVGHHEVSVHTVRLPVLMNLHSGVAITPEHGDSPEILYQHALAARDRSESSKVPVQVYNKAISDFARRRLDLMTALPPAIEAGELELYLQPQMNRTGQTLVGVEMLLRWHSGQFGAVPTWEVIEIAESAGLIDLLSRYVVAQACKTMQTLRERDLEITGSINLSVQNLTNHHFVPEAMARIREHDIPTNRMIFEVTETSMMHNMESVIGSLQLIADSGCRIALDDFGTGYSSLAYLSRLPIHELKIDRCFISKMCTNRNDLGIVKNTLKLARTLNLEAVAEGVEDNATMERLTELGCHRLQGYVFAKPMPLETFCDWALEHSLS</sequence>
<dbReference type="InterPro" id="IPR043128">
    <property type="entry name" value="Rev_trsase/Diguanyl_cyclase"/>
</dbReference>
<dbReference type="AlphaFoldDB" id="A0A2A2I4U8"/>
<feature type="transmembrane region" description="Helical" evidence="2">
    <location>
        <begin position="314"/>
        <end position="333"/>
    </location>
</feature>
<name>A0A2A2I4U8_9GAMM</name>
<dbReference type="PROSITE" id="PS50883">
    <property type="entry name" value="EAL"/>
    <property type="match status" value="1"/>
</dbReference>
<dbReference type="SMART" id="SM00052">
    <property type="entry name" value="EAL"/>
    <property type="match status" value="1"/>
</dbReference>
<feature type="signal peptide" evidence="3">
    <location>
        <begin position="1"/>
        <end position="34"/>
    </location>
</feature>
<dbReference type="Pfam" id="PF07696">
    <property type="entry name" value="7TMR-DISMED2"/>
    <property type="match status" value="1"/>
</dbReference>
<dbReference type="PANTHER" id="PTHR33121">
    <property type="entry name" value="CYCLIC DI-GMP PHOSPHODIESTERASE PDEF"/>
    <property type="match status" value="1"/>
</dbReference>
<dbReference type="InterPro" id="IPR029787">
    <property type="entry name" value="Nucleotide_cyclase"/>
</dbReference>
<dbReference type="Pfam" id="PF07695">
    <property type="entry name" value="7TMR-DISM_7TM"/>
    <property type="match status" value="1"/>
</dbReference>
<reference evidence="5 6" key="1">
    <citation type="submission" date="2017-07" db="EMBL/GenBank/DDBJ databases">
        <title>Tamlnaduibacter salinus (Mi-7) genome sequencing.</title>
        <authorList>
            <person name="Verma A."/>
            <person name="Krishnamurthi S."/>
        </authorList>
    </citation>
    <scope>NUCLEOTIDE SEQUENCE [LARGE SCALE GENOMIC DNA]</scope>
    <source>
        <strain evidence="5 6">Mi-7</strain>
    </source>
</reference>